<keyword evidence="1" id="KW-0732">Signal</keyword>
<comment type="caution">
    <text evidence="2">The sequence shown here is derived from an EMBL/GenBank/DDBJ whole genome shotgun (WGS) entry which is preliminary data.</text>
</comment>
<evidence type="ECO:0000313" key="2">
    <source>
        <dbReference type="EMBL" id="OWJ69242.1"/>
    </source>
</evidence>
<reference evidence="3" key="1">
    <citation type="submission" date="2017-05" db="EMBL/GenBank/DDBJ databases">
        <authorList>
            <person name="Macchi M."/>
            <person name="Festa S."/>
            <person name="Coppotelli B.M."/>
            <person name="Morelli I.S."/>
        </authorList>
    </citation>
    <scope>NUCLEOTIDE SEQUENCE [LARGE SCALE GENOMIC DNA]</scope>
    <source>
        <strain evidence="3">I</strain>
    </source>
</reference>
<evidence type="ECO:0000256" key="1">
    <source>
        <dbReference type="SAM" id="SignalP"/>
    </source>
</evidence>
<proteinExistence type="predicted"/>
<dbReference type="GO" id="GO:0016746">
    <property type="term" value="F:acyltransferase activity"/>
    <property type="evidence" value="ECO:0007669"/>
    <property type="project" value="UniProtKB-KW"/>
</dbReference>
<dbReference type="OrthoDB" id="8002235at2"/>
<feature type="chain" id="PRO_5011990256" evidence="1">
    <location>
        <begin position="28"/>
        <end position="150"/>
    </location>
</feature>
<organism evidence="2 3">
    <name type="scientific">Inquilinus limosus</name>
    <dbReference type="NCBI Taxonomy" id="171674"/>
    <lineage>
        <taxon>Bacteria</taxon>
        <taxon>Pseudomonadati</taxon>
        <taxon>Pseudomonadota</taxon>
        <taxon>Alphaproteobacteria</taxon>
        <taxon>Rhodospirillales</taxon>
        <taxon>Rhodospirillaceae</taxon>
        <taxon>Inquilinus</taxon>
    </lineage>
</organism>
<evidence type="ECO:0000313" key="3">
    <source>
        <dbReference type="Proteomes" id="UP000196655"/>
    </source>
</evidence>
<dbReference type="Proteomes" id="UP000196655">
    <property type="component" value="Unassembled WGS sequence"/>
</dbReference>
<keyword evidence="2" id="KW-0012">Acyltransferase</keyword>
<gene>
    <name evidence="2" type="ORF">BWR60_00215</name>
</gene>
<name>A0A211ZVB7_9PROT</name>
<accession>A0A211ZVB7</accession>
<sequence length="150" mass="16425">MRLARPRSAAAALGLAVSHLMTKPAFAALPFGSWSRVLVGQVNRGHCHFVVDEAGRVVGFLGWAVTGEAKAEAWLQGRGDVSDFDARDGDCIVINAWSADGPTVNRAVLAAARLAIRDKRLVYFKRHYRDGRTRPMRLSVNDFVEGHIGR</sequence>
<keyword evidence="2" id="KW-0808">Transferase</keyword>
<dbReference type="EMBL" id="NHON01000001">
    <property type="protein sequence ID" value="OWJ69242.1"/>
    <property type="molecule type" value="Genomic_DNA"/>
</dbReference>
<feature type="signal peptide" evidence="1">
    <location>
        <begin position="1"/>
        <end position="27"/>
    </location>
</feature>
<keyword evidence="3" id="KW-1185">Reference proteome</keyword>
<dbReference type="AlphaFoldDB" id="A0A211ZVB7"/>
<protein>
    <submittedName>
        <fullName evidence="2">Toxin-activating lysine-acyltransferase</fullName>
    </submittedName>
</protein>